<feature type="binding site" evidence="7">
    <location>
        <position position="166"/>
    </location>
    <ligand>
        <name>S-methyl-5'-thioadenosine</name>
        <dbReference type="ChEBI" id="CHEBI:17509"/>
    </ligand>
</feature>
<proteinExistence type="inferred from homology"/>
<dbReference type="InterPro" id="IPR030373">
    <property type="entry name" value="PABS_CS"/>
</dbReference>
<dbReference type="CDD" id="cd02440">
    <property type="entry name" value="AdoMet_MTases"/>
    <property type="match status" value="1"/>
</dbReference>
<feature type="binding site" evidence="7">
    <location>
        <position position="107"/>
    </location>
    <ligand>
        <name>S-methyl-5'-thioadenosine</name>
        <dbReference type="ChEBI" id="CHEBI:17509"/>
    </ligand>
</feature>
<evidence type="ECO:0000313" key="11">
    <source>
        <dbReference type="Proteomes" id="UP000030652"/>
    </source>
</evidence>
<dbReference type="UniPathway" id="UPA00248">
    <property type="reaction ID" value="UER00314"/>
</dbReference>
<reference evidence="10 11" key="1">
    <citation type="submission" date="2014-10" db="EMBL/GenBank/DDBJ databases">
        <title>Draft genome of anammox bacterium scalindua brodae, obtained using differential coverage binning of sequence data from two enrichment reactors.</title>
        <authorList>
            <person name="Speth D.R."/>
            <person name="Russ L."/>
            <person name="Kartal B."/>
            <person name="Op den Camp H.J."/>
            <person name="Dutilh B.E."/>
            <person name="Jetten M.S."/>
        </authorList>
    </citation>
    <scope>NUCLEOTIDE SEQUENCE [LARGE SCALE GENOMIC DNA]</scope>
    <source>
        <strain evidence="10">RU1</strain>
    </source>
</reference>
<gene>
    <name evidence="10" type="primary">speE_1</name>
    <name evidence="7" type="synonym">speE</name>
    <name evidence="10" type="ORF">SCABRO_00193</name>
</gene>
<dbReference type="InterPro" id="IPR001045">
    <property type="entry name" value="Spermi_synthase"/>
</dbReference>
<dbReference type="PANTHER" id="PTHR43317:SF1">
    <property type="entry name" value="THERMOSPERMINE SYNTHASE ACAULIS5"/>
    <property type="match status" value="1"/>
</dbReference>
<dbReference type="GO" id="GO:0004766">
    <property type="term" value="F:spermidine synthase activity"/>
    <property type="evidence" value="ECO:0007669"/>
    <property type="project" value="UniProtKB-UniRule"/>
</dbReference>
<keyword evidence="5 7" id="KW-0620">Polyamine biosynthesis</keyword>
<evidence type="ECO:0000256" key="7">
    <source>
        <dbReference type="HAMAP-Rule" id="MF_00198"/>
    </source>
</evidence>
<comment type="catalytic activity">
    <reaction evidence="7">
        <text>S-adenosyl 3-(methylsulfanyl)propylamine + putrescine = S-methyl-5'-thioadenosine + spermidine + H(+)</text>
        <dbReference type="Rhea" id="RHEA:12721"/>
        <dbReference type="ChEBI" id="CHEBI:15378"/>
        <dbReference type="ChEBI" id="CHEBI:17509"/>
        <dbReference type="ChEBI" id="CHEBI:57443"/>
        <dbReference type="ChEBI" id="CHEBI:57834"/>
        <dbReference type="ChEBI" id="CHEBI:326268"/>
        <dbReference type="EC" id="2.5.1.16"/>
    </reaction>
</comment>
<comment type="function">
    <text evidence="7">Catalyzes the irreversible transfer of a propylamine group from the amino donor S-adenosylmethioninamine (decarboxy-AdoMet) to putrescine (1,4-diaminobutane) to yield spermidine.</text>
</comment>
<dbReference type="Gene3D" id="3.40.50.150">
    <property type="entry name" value="Vaccinia Virus protein VP39"/>
    <property type="match status" value="1"/>
</dbReference>
<dbReference type="PROSITE" id="PS51006">
    <property type="entry name" value="PABS_2"/>
    <property type="match status" value="1"/>
</dbReference>
<comment type="catalytic activity">
    <reaction evidence="6">
        <text>S-adenosyl 3-(methylsulfanyl)propylamine + spermidine = thermospermine + S-methyl-5'-thioadenosine + H(+)</text>
        <dbReference type="Rhea" id="RHEA:30515"/>
        <dbReference type="ChEBI" id="CHEBI:15378"/>
        <dbReference type="ChEBI" id="CHEBI:17509"/>
        <dbReference type="ChEBI" id="CHEBI:57443"/>
        <dbReference type="ChEBI" id="CHEBI:57834"/>
        <dbReference type="ChEBI" id="CHEBI:59903"/>
        <dbReference type="EC" id="2.5.1.79"/>
    </reaction>
</comment>
<feature type="active site" description="Proton acceptor" evidence="7 8">
    <location>
        <position position="157"/>
    </location>
</feature>
<dbReference type="AlphaFoldDB" id="A0A0B0ETQ5"/>
<dbReference type="PROSITE" id="PS01330">
    <property type="entry name" value="PABS_1"/>
    <property type="match status" value="1"/>
</dbReference>
<dbReference type="HAMAP" id="MF_00198">
    <property type="entry name" value="Spermidine_synth"/>
    <property type="match status" value="1"/>
</dbReference>
<evidence type="ECO:0000256" key="8">
    <source>
        <dbReference type="PROSITE-ProRule" id="PRU00354"/>
    </source>
</evidence>
<dbReference type="GO" id="GO:0008295">
    <property type="term" value="P:spermidine biosynthetic process"/>
    <property type="evidence" value="ECO:0007669"/>
    <property type="project" value="UniProtKB-UniRule"/>
</dbReference>
<dbReference type="Gene3D" id="2.30.140.10">
    <property type="entry name" value="Spermidine synthase, tetramerisation domain"/>
    <property type="match status" value="1"/>
</dbReference>
<feature type="binding site" evidence="7">
    <location>
        <position position="63"/>
    </location>
    <ligand>
        <name>spermidine</name>
        <dbReference type="ChEBI" id="CHEBI:57834"/>
    </ligand>
</feature>
<feature type="binding site" evidence="7">
    <location>
        <position position="32"/>
    </location>
    <ligand>
        <name>S-methyl-5'-thioadenosine</name>
        <dbReference type="ChEBI" id="CHEBI:17509"/>
    </ligand>
</feature>
<dbReference type="InterPro" id="IPR037163">
    <property type="entry name" value="Spermidine_synt_N_sf"/>
</dbReference>
<accession>A0A0B0ETQ5</accession>
<dbReference type="Pfam" id="PF17284">
    <property type="entry name" value="Spermine_synt_N"/>
    <property type="match status" value="1"/>
</dbReference>
<dbReference type="InterPro" id="IPR035246">
    <property type="entry name" value="Spermidine_synt_N"/>
</dbReference>
<organism evidence="10 11">
    <name type="scientific">Candidatus Scalindua brodae</name>
    <dbReference type="NCBI Taxonomy" id="237368"/>
    <lineage>
        <taxon>Bacteria</taxon>
        <taxon>Pseudomonadati</taxon>
        <taxon>Planctomycetota</taxon>
        <taxon>Candidatus Brocadiia</taxon>
        <taxon>Candidatus Brocadiales</taxon>
        <taxon>Candidatus Scalinduaceae</taxon>
        <taxon>Candidatus Scalindua</taxon>
    </lineage>
</organism>
<keyword evidence="4 7" id="KW-0745">Spermidine biosynthesis</keyword>
<evidence type="ECO:0000256" key="6">
    <source>
        <dbReference type="ARBA" id="ARBA00048874"/>
    </source>
</evidence>
<name>A0A0B0ETQ5_9BACT</name>
<dbReference type="Proteomes" id="UP000030652">
    <property type="component" value="Unassembled WGS sequence"/>
</dbReference>
<comment type="subunit">
    <text evidence="7">Homodimer or homotetramer.</text>
</comment>
<dbReference type="FunFam" id="3.40.50.150:FF:000088">
    <property type="entry name" value="Polyamine aminopropyltransferase"/>
    <property type="match status" value="1"/>
</dbReference>
<evidence type="ECO:0000313" key="10">
    <source>
        <dbReference type="EMBL" id="KHE94055.1"/>
    </source>
</evidence>
<protein>
    <recommendedName>
        <fullName evidence="7">Polyamine aminopropyltransferase</fullName>
    </recommendedName>
    <alternativeName>
        <fullName evidence="7">Putrescine aminopropyltransferase</fullName>
        <shortName evidence="7">PAPT</shortName>
    </alternativeName>
    <alternativeName>
        <fullName evidence="7">Spermidine synthase</fullName>
        <shortName evidence="7">SPDS</shortName>
        <shortName evidence="7">SPDSY</shortName>
        <ecNumber evidence="7">2.5.1.16</ecNumber>
    </alternativeName>
</protein>
<dbReference type="InterPro" id="IPR030374">
    <property type="entry name" value="PABS"/>
</dbReference>
<dbReference type="NCBIfam" id="NF037959">
    <property type="entry name" value="MFS_SpdSyn"/>
    <property type="match status" value="1"/>
</dbReference>
<evidence type="ECO:0000256" key="4">
    <source>
        <dbReference type="ARBA" id="ARBA00023066"/>
    </source>
</evidence>
<dbReference type="PANTHER" id="PTHR43317">
    <property type="entry name" value="THERMOSPERMINE SYNTHASE ACAULIS5"/>
    <property type="match status" value="1"/>
</dbReference>
<evidence type="ECO:0000256" key="2">
    <source>
        <dbReference type="ARBA" id="ARBA00022490"/>
    </source>
</evidence>
<evidence type="ECO:0000259" key="9">
    <source>
        <dbReference type="PROSITE" id="PS51006"/>
    </source>
</evidence>
<dbReference type="EMBL" id="JRYO01000019">
    <property type="protein sequence ID" value="KHE94055.1"/>
    <property type="molecule type" value="Genomic_DNA"/>
</dbReference>
<comment type="caution">
    <text evidence="10">The sequence shown here is derived from an EMBL/GenBank/DDBJ whole genome shotgun (WGS) entry which is preliminary data.</text>
</comment>
<keyword evidence="2" id="KW-0963">Cytoplasm</keyword>
<evidence type="ECO:0000256" key="1">
    <source>
        <dbReference type="ARBA" id="ARBA00007867"/>
    </source>
</evidence>
<comment type="similarity">
    <text evidence="1 7">Belongs to the spermidine/spermine synthase family.</text>
</comment>
<sequence length="309" mass="35364">MPSRWIYDYFSPYEVHKHALRQTLYHGHSEYQEIVIAETECFGRCLILDNEFQSAERDEFIYHEAMVQPAMALHPDPKKVAIIGGGEGAAIREVLSHKTVEMAVMVDLDEKVVDCAKKYLPSFHDGSFSDERATILFEDGRKFLEETDVTFDVIIIDITCPLEAGPAYKLFTREFYDLVKRKLTPQGLLSVQASTVSHTALNTYSVISRTLSEVFTNVFPSVAHIPFFAMLWGFCLATNDVDPAQISREEIDRRISERVTRELRYYDGITHQALFNVPKYVRKALEEQTHVNLDNNPLMEQFPGLSEKG</sequence>
<comment type="caution">
    <text evidence="7">Lacks conserved residue(s) required for the propagation of feature annotation.</text>
</comment>
<dbReference type="eggNOG" id="COG0421">
    <property type="taxonomic scope" value="Bacteria"/>
</dbReference>
<feature type="binding site" evidence="7">
    <location>
        <position position="87"/>
    </location>
    <ligand>
        <name>spermidine</name>
        <dbReference type="ChEBI" id="CHEBI:57834"/>
    </ligand>
</feature>
<dbReference type="InterPro" id="IPR029063">
    <property type="entry name" value="SAM-dependent_MTases_sf"/>
</dbReference>
<feature type="domain" description="PABS" evidence="9">
    <location>
        <begin position="3"/>
        <end position="239"/>
    </location>
</feature>
<dbReference type="SUPFAM" id="SSF53335">
    <property type="entry name" value="S-adenosyl-L-methionine-dependent methyltransferases"/>
    <property type="match status" value="1"/>
</dbReference>
<dbReference type="NCBIfam" id="NF002010">
    <property type="entry name" value="PRK00811.1"/>
    <property type="match status" value="1"/>
</dbReference>
<dbReference type="GO" id="GO:0010487">
    <property type="term" value="F:thermospermine synthase activity"/>
    <property type="evidence" value="ECO:0007669"/>
    <property type="project" value="UniProtKB-EC"/>
</dbReference>
<keyword evidence="3 7" id="KW-0808">Transferase</keyword>
<evidence type="ECO:0000256" key="3">
    <source>
        <dbReference type="ARBA" id="ARBA00022679"/>
    </source>
</evidence>
<comment type="pathway">
    <text evidence="7">Amine and polyamine biosynthesis; spermidine biosynthesis; spermidine from putrescine: step 1/1.</text>
</comment>
<dbReference type="EC" id="2.5.1.16" evidence="7"/>
<evidence type="ECO:0000256" key="5">
    <source>
        <dbReference type="ARBA" id="ARBA00023115"/>
    </source>
</evidence>
<feature type="binding site" evidence="7">
    <location>
        <begin position="139"/>
        <end position="140"/>
    </location>
    <ligand>
        <name>S-methyl-5'-thioadenosine</name>
        <dbReference type="ChEBI" id="CHEBI:17509"/>
    </ligand>
</feature>
<dbReference type="Pfam" id="PF01564">
    <property type="entry name" value="Spermine_synth"/>
    <property type="match status" value="1"/>
</dbReference>